<dbReference type="STRING" id="432608.A6V39_05085"/>
<dbReference type="Proteomes" id="UP000077623">
    <property type="component" value="Unassembled WGS sequence"/>
</dbReference>
<evidence type="ECO:0000313" key="2">
    <source>
        <dbReference type="Proteomes" id="UP000077623"/>
    </source>
</evidence>
<gene>
    <name evidence="1" type="ORF">A6V39_05085</name>
</gene>
<dbReference type="RefSeq" id="WP_187150654.1">
    <property type="nucleotide sequence ID" value="NZ_LWUJ01000014.1"/>
</dbReference>
<organism evidence="1 2">
    <name type="scientific">Candidatus Mycoplasma haematobovis</name>
    <dbReference type="NCBI Taxonomy" id="432608"/>
    <lineage>
        <taxon>Bacteria</taxon>
        <taxon>Bacillati</taxon>
        <taxon>Mycoplasmatota</taxon>
        <taxon>Mollicutes</taxon>
        <taxon>Mycoplasmataceae</taxon>
        <taxon>Mycoplasma</taxon>
    </lineage>
</organism>
<protein>
    <submittedName>
        <fullName evidence="1">Uncharacterized protein</fullName>
    </submittedName>
</protein>
<name>A0A1A9QB63_9MOLU</name>
<keyword evidence="2" id="KW-1185">Reference proteome</keyword>
<dbReference type="EMBL" id="LWUJ01000014">
    <property type="protein sequence ID" value="OAL09802.1"/>
    <property type="molecule type" value="Genomic_DNA"/>
</dbReference>
<accession>A0A1A9QB63</accession>
<evidence type="ECO:0000313" key="1">
    <source>
        <dbReference type="EMBL" id="OAL09802.1"/>
    </source>
</evidence>
<sequence>MAFSWAKFSQIYTCCGSLGTGAYIYFLIPKGEASSVSEVLDRAGFTGIEKASVSDLKKLVAAYKKALEREKDDFKERIEEVTDPNASDEVIGEQIRGGCRRLTLGGDLSSKSRDTSRRFCVVPVTIEKTLEKQGFKFMDYSLSNKAYDDKWAANADRLLDSSNAPESLKKLRDNKDEKVKAIKTSCRDVAGAPTTSRLFNKFVEVARDYCSDKSGK</sequence>
<reference evidence="2" key="1">
    <citation type="submission" date="2016-04" db="EMBL/GenBank/DDBJ databases">
        <authorList>
            <person name="Quiroz-Castaneda R.E."/>
            <person name="Martinez-Ocampo F."/>
        </authorList>
    </citation>
    <scope>NUCLEOTIDE SEQUENCE [LARGE SCALE GENOMIC DNA]</scope>
    <source>
        <strain evidence="2">INIFAP01</strain>
    </source>
</reference>
<dbReference type="AlphaFoldDB" id="A0A1A9QB63"/>
<proteinExistence type="predicted"/>
<comment type="caution">
    <text evidence="1">The sequence shown here is derived from an EMBL/GenBank/DDBJ whole genome shotgun (WGS) entry which is preliminary data.</text>
</comment>